<keyword evidence="3" id="KW-1185">Reference proteome</keyword>
<reference evidence="2 3" key="1">
    <citation type="submission" date="2022-10" db="EMBL/GenBank/DDBJ databases">
        <title>Defluviimonas sp. nov., isolated from ocean surface sediments.</title>
        <authorList>
            <person name="He W."/>
            <person name="Wang L."/>
            <person name="Zhang D.-F."/>
        </authorList>
    </citation>
    <scope>NUCLEOTIDE SEQUENCE [LARGE SCALE GENOMIC DNA]</scope>
    <source>
        <strain evidence="2 3">WL0024</strain>
    </source>
</reference>
<name>A0ABT2X239_9RHOB</name>
<dbReference type="InterPro" id="IPR029044">
    <property type="entry name" value="Nucleotide-diphossugar_trans"/>
</dbReference>
<dbReference type="Proteomes" id="UP001209535">
    <property type="component" value="Unassembled WGS sequence"/>
</dbReference>
<dbReference type="Pfam" id="PF00535">
    <property type="entry name" value="Glycos_transf_2"/>
    <property type="match status" value="1"/>
</dbReference>
<comment type="caution">
    <text evidence="2">The sequence shown here is derived from an EMBL/GenBank/DDBJ whole genome shotgun (WGS) entry which is preliminary data.</text>
</comment>
<accession>A0ABT2X239</accession>
<dbReference type="SUPFAM" id="SSF53448">
    <property type="entry name" value="Nucleotide-diphospho-sugar transferases"/>
    <property type="match status" value="1"/>
</dbReference>
<evidence type="ECO:0000313" key="3">
    <source>
        <dbReference type="Proteomes" id="UP001209535"/>
    </source>
</evidence>
<dbReference type="RefSeq" id="WP_263334946.1">
    <property type="nucleotide sequence ID" value="NZ_JAOVQO010000006.1"/>
</dbReference>
<protein>
    <submittedName>
        <fullName evidence="2">Glycosyltransferase family 2 protein</fullName>
    </submittedName>
</protein>
<dbReference type="EMBL" id="JAOVQO010000006">
    <property type="protein sequence ID" value="MCU9847991.1"/>
    <property type="molecule type" value="Genomic_DNA"/>
</dbReference>
<organism evidence="2 3">
    <name type="scientific">Albidovulum salinarum</name>
    <dbReference type="NCBI Taxonomy" id="2984153"/>
    <lineage>
        <taxon>Bacteria</taxon>
        <taxon>Pseudomonadati</taxon>
        <taxon>Pseudomonadota</taxon>
        <taxon>Alphaproteobacteria</taxon>
        <taxon>Rhodobacterales</taxon>
        <taxon>Paracoccaceae</taxon>
        <taxon>Albidovulum</taxon>
    </lineage>
</organism>
<dbReference type="PANTHER" id="PTHR43179">
    <property type="entry name" value="RHAMNOSYLTRANSFERASE WBBL"/>
    <property type="match status" value="1"/>
</dbReference>
<evidence type="ECO:0000313" key="2">
    <source>
        <dbReference type="EMBL" id="MCU9847991.1"/>
    </source>
</evidence>
<sequence>MNTLETSLSQFETTDSLTVIMVSYNTRALTLAALRTLFAETRNPFLRAVVFDNASSDGSADAIAAAFPEVELIRSPENVGFARANNIVAAQAETEWLLLLNPDTEVHDGAVDRLLAFAKANPEAGIYGGRTVFPDGSLNFASCWQQITPWSIFCAASGLTTLFPRTSLFHPEAMGSWRRDTVREVDIVVGCLMLIRRELWARLGGFDLRYYIYGEEADLCLRAARLGCRPMVTPDAEIMHLVGASSKTLGDKLVLLAKARVTLIRDHWPRAWVPFGLAMMWTWSATRAAGYGLAARLLGGRMRQRADSWVRLWRARRDWMKGY</sequence>
<dbReference type="InterPro" id="IPR001173">
    <property type="entry name" value="Glyco_trans_2-like"/>
</dbReference>
<feature type="domain" description="Glycosyltransferase 2-like" evidence="1">
    <location>
        <begin position="18"/>
        <end position="146"/>
    </location>
</feature>
<dbReference type="CDD" id="cd04186">
    <property type="entry name" value="GT_2_like_c"/>
    <property type="match status" value="1"/>
</dbReference>
<evidence type="ECO:0000259" key="1">
    <source>
        <dbReference type="Pfam" id="PF00535"/>
    </source>
</evidence>
<dbReference type="PANTHER" id="PTHR43179:SF7">
    <property type="entry name" value="RHAMNOSYLTRANSFERASE WBBL"/>
    <property type="match status" value="1"/>
</dbReference>
<gene>
    <name evidence="2" type="ORF">OEZ60_08225</name>
</gene>
<dbReference type="Gene3D" id="3.90.550.10">
    <property type="entry name" value="Spore Coat Polysaccharide Biosynthesis Protein SpsA, Chain A"/>
    <property type="match status" value="1"/>
</dbReference>
<proteinExistence type="predicted"/>